<dbReference type="EMBL" id="QJKJ01007874">
    <property type="protein sequence ID" value="RDX81617.1"/>
    <property type="molecule type" value="Genomic_DNA"/>
</dbReference>
<protein>
    <submittedName>
        <fullName evidence="1">Uncharacterized protein</fullName>
    </submittedName>
</protein>
<proteinExistence type="predicted"/>
<dbReference type="AlphaFoldDB" id="A0A371FTE7"/>
<accession>A0A371FTE7</accession>
<gene>
    <name evidence="1" type="ORF">CR513_37681</name>
</gene>
<evidence type="ECO:0000313" key="1">
    <source>
        <dbReference type="EMBL" id="RDX81617.1"/>
    </source>
</evidence>
<feature type="non-terminal residue" evidence="1">
    <location>
        <position position="1"/>
    </location>
</feature>
<evidence type="ECO:0000313" key="2">
    <source>
        <dbReference type="Proteomes" id="UP000257109"/>
    </source>
</evidence>
<sequence length="157" mass="18371">MIGDGLGPQANKVTKPSIKTVWVGLLGQAYFPSPVWDLHLLIRRLNSKTIHEAKENVRRPKGLKPNLRLLRKMINCCCDVEASLWTSWLKENLDHHFYNNGSYQGKEYNFFEWVNTQLNGREKKNLTILLKKVENMKMMENFYKTTIIVSWGIVIDY</sequence>
<organism evidence="1 2">
    <name type="scientific">Mucuna pruriens</name>
    <name type="common">Velvet bean</name>
    <name type="synonym">Dolichos pruriens</name>
    <dbReference type="NCBI Taxonomy" id="157652"/>
    <lineage>
        <taxon>Eukaryota</taxon>
        <taxon>Viridiplantae</taxon>
        <taxon>Streptophyta</taxon>
        <taxon>Embryophyta</taxon>
        <taxon>Tracheophyta</taxon>
        <taxon>Spermatophyta</taxon>
        <taxon>Magnoliopsida</taxon>
        <taxon>eudicotyledons</taxon>
        <taxon>Gunneridae</taxon>
        <taxon>Pentapetalae</taxon>
        <taxon>rosids</taxon>
        <taxon>fabids</taxon>
        <taxon>Fabales</taxon>
        <taxon>Fabaceae</taxon>
        <taxon>Papilionoideae</taxon>
        <taxon>50 kb inversion clade</taxon>
        <taxon>NPAAA clade</taxon>
        <taxon>indigoferoid/millettioid clade</taxon>
        <taxon>Phaseoleae</taxon>
        <taxon>Mucuna</taxon>
    </lineage>
</organism>
<comment type="caution">
    <text evidence="1">The sequence shown here is derived from an EMBL/GenBank/DDBJ whole genome shotgun (WGS) entry which is preliminary data.</text>
</comment>
<dbReference type="OrthoDB" id="2822301at2759"/>
<dbReference type="Proteomes" id="UP000257109">
    <property type="component" value="Unassembled WGS sequence"/>
</dbReference>
<keyword evidence="2" id="KW-1185">Reference proteome</keyword>
<name>A0A371FTE7_MUCPR</name>
<reference evidence="1" key="1">
    <citation type="submission" date="2018-05" db="EMBL/GenBank/DDBJ databases">
        <title>Draft genome of Mucuna pruriens seed.</title>
        <authorList>
            <person name="Nnadi N.E."/>
            <person name="Vos R."/>
            <person name="Hasami M.H."/>
            <person name="Devisetty U.K."/>
            <person name="Aguiy J.C."/>
        </authorList>
    </citation>
    <scope>NUCLEOTIDE SEQUENCE [LARGE SCALE GENOMIC DNA]</scope>
    <source>
        <strain evidence="1">JCA_2017</strain>
    </source>
</reference>